<keyword evidence="2" id="KW-1185">Reference proteome</keyword>
<comment type="caution">
    <text evidence="1">The sequence shown here is derived from an EMBL/GenBank/DDBJ whole genome shotgun (WGS) entry which is preliminary data.</text>
</comment>
<dbReference type="AlphaFoldDB" id="A0A9J6B5P5"/>
<sequence>MWTHQHPQLKLLIVLKQTQVQSFKMGISNSATQDSIMNAHNKTQFTYERSNVHSKIQVVTYQYQIISCSQYLLQMQVQAQPKWSNAFT</sequence>
<name>A0A9J6B5P5_SOLCO</name>
<evidence type="ECO:0000313" key="2">
    <source>
        <dbReference type="Proteomes" id="UP000824120"/>
    </source>
</evidence>
<dbReference type="Proteomes" id="UP000824120">
    <property type="component" value="Chromosome 1"/>
</dbReference>
<evidence type="ECO:0000313" key="1">
    <source>
        <dbReference type="EMBL" id="KAG5631727.1"/>
    </source>
</evidence>
<gene>
    <name evidence="1" type="ORF">H5410_003444</name>
</gene>
<reference evidence="1 2" key="1">
    <citation type="submission" date="2020-09" db="EMBL/GenBank/DDBJ databases">
        <title>De no assembly of potato wild relative species, Solanum commersonii.</title>
        <authorList>
            <person name="Cho K."/>
        </authorList>
    </citation>
    <scope>NUCLEOTIDE SEQUENCE [LARGE SCALE GENOMIC DNA]</scope>
    <source>
        <strain evidence="1">LZ3.2</strain>
        <tissue evidence="1">Leaf</tissue>
    </source>
</reference>
<accession>A0A9J6B5P5</accession>
<protein>
    <submittedName>
        <fullName evidence="1">Uncharacterized protein</fullName>
    </submittedName>
</protein>
<organism evidence="1 2">
    <name type="scientific">Solanum commersonii</name>
    <name type="common">Commerson's wild potato</name>
    <name type="synonym">Commerson's nightshade</name>
    <dbReference type="NCBI Taxonomy" id="4109"/>
    <lineage>
        <taxon>Eukaryota</taxon>
        <taxon>Viridiplantae</taxon>
        <taxon>Streptophyta</taxon>
        <taxon>Embryophyta</taxon>
        <taxon>Tracheophyta</taxon>
        <taxon>Spermatophyta</taxon>
        <taxon>Magnoliopsida</taxon>
        <taxon>eudicotyledons</taxon>
        <taxon>Gunneridae</taxon>
        <taxon>Pentapetalae</taxon>
        <taxon>asterids</taxon>
        <taxon>lamiids</taxon>
        <taxon>Solanales</taxon>
        <taxon>Solanaceae</taxon>
        <taxon>Solanoideae</taxon>
        <taxon>Solaneae</taxon>
        <taxon>Solanum</taxon>
    </lineage>
</organism>
<dbReference type="EMBL" id="JACXVP010000001">
    <property type="protein sequence ID" value="KAG5631727.1"/>
    <property type="molecule type" value="Genomic_DNA"/>
</dbReference>
<proteinExistence type="predicted"/>